<accession>A0A645HVH2</accession>
<dbReference type="AlphaFoldDB" id="A0A645HVH2"/>
<organism evidence="1">
    <name type="scientific">bioreactor metagenome</name>
    <dbReference type="NCBI Taxonomy" id="1076179"/>
    <lineage>
        <taxon>unclassified sequences</taxon>
        <taxon>metagenomes</taxon>
        <taxon>ecological metagenomes</taxon>
    </lineage>
</organism>
<protein>
    <submittedName>
        <fullName evidence="1">Uncharacterized protein</fullName>
    </submittedName>
</protein>
<comment type="caution">
    <text evidence="1">The sequence shown here is derived from an EMBL/GenBank/DDBJ whole genome shotgun (WGS) entry which is preliminary data.</text>
</comment>
<sequence length="61" mass="7106">MGVLDKRTGVAIEVDRLLGVEGHIFLRIHLQNKIFERTQTHHAGDCPRLFFRDTFQLAQFL</sequence>
<reference evidence="1" key="1">
    <citation type="submission" date="2019-08" db="EMBL/GenBank/DDBJ databases">
        <authorList>
            <person name="Kucharzyk K."/>
            <person name="Murdoch R.W."/>
            <person name="Higgins S."/>
            <person name="Loffler F."/>
        </authorList>
    </citation>
    <scope>NUCLEOTIDE SEQUENCE</scope>
</reference>
<dbReference type="EMBL" id="VSSQ01095130">
    <property type="protein sequence ID" value="MPN39363.1"/>
    <property type="molecule type" value="Genomic_DNA"/>
</dbReference>
<evidence type="ECO:0000313" key="1">
    <source>
        <dbReference type="EMBL" id="MPN39363.1"/>
    </source>
</evidence>
<name>A0A645HVH2_9ZZZZ</name>
<gene>
    <name evidence="1" type="ORF">SDC9_186891</name>
</gene>
<proteinExistence type="predicted"/>